<reference evidence="2 3" key="2">
    <citation type="journal article" date="2017" name="Nature">
        <title>The Apostasia genome and the evolution of orchids.</title>
        <authorList>
            <person name="Zhang G.Q."/>
            <person name="Liu K.W."/>
            <person name="Li Z."/>
            <person name="Lohaus R."/>
            <person name="Hsiao Y.Y."/>
            <person name="Niu S.C."/>
            <person name="Wang J.Y."/>
            <person name="Lin Y.C."/>
            <person name="Xu Q."/>
            <person name="Chen L.J."/>
            <person name="Yoshida K."/>
            <person name="Fujiwara S."/>
            <person name="Wang Z.W."/>
            <person name="Zhang Y.Q."/>
            <person name="Mitsuda N."/>
            <person name="Wang M."/>
            <person name="Liu G.H."/>
            <person name="Pecoraro L."/>
            <person name="Huang H.X."/>
            <person name="Xiao X.J."/>
            <person name="Lin M."/>
            <person name="Wu X.Y."/>
            <person name="Wu W.L."/>
            <person name="Chen Y.Y."/>
            <person name="Chang S.B."/>
            <person name="Sakamoto S."/>
            <person name="Ohme-Takagi M."/>
            <person name="Yagi M."/>
            <person name="Zeng S.J."/>
            <person name="Shen C.Y."/>
            <person name="Yeh C.M."/>
            <person name="Luo Y.B."/>
            <person name="Tsai W.C."/>
            <person name="Van de Peer Y."/>
            <person name="Liu Z.J."/>
        </authorList>
    </citation>
    <scope>NUCLEOTIDE SEQUENCE [LARGE SCALE GENOMIC DNA]</scope>
    <source>
        <tissue evidence="2">The whole plant</tissue>
    </source>
</reference>
<feature type="region of interest" description="Disordered" evidence="1">
    <location>
        <begin position="147"/>
        <end position="172"/>
    </location>
</feature>
<evidence type="ECO:0000313" key="2">
    <source>
        <dbReference type="EMBL" id="PKU62316.1"/>
    </source>
</evidence>
<evidence type="ECO:0000256" key="1">
    <source>
        <dbReference type="SAM" id="MobiDB-lite"/>
    </source>
</evidence>
<keyword evidence="3" id="KW-1185">Reference proteome</keyword>
<dbReference type="EMBL" id="KZ504433">
    <property type="protein sequence ID" value="PKU62316.1"/>
    <property type="molecule type" value="Genomic_DNA"/>
</dbReference>
<feature type="compositionally biased region" description="Polar residues" evidence="1">
    <location>
        <begin position="162"/>
        <end position="172"/>
    </location>
</feature>
<dbReference type="AlphaFoldDB" id="A0A2I0VFX0"/>
<name>A0A2I0VFX0_9ASPA</name>
<reference evidence="2 3" key="1">
    <citation type="journal article" date="2016" name="Sci. Rep.">
        <title>The Dendrobium catenatum Lindl. genome sequence provides insights into polysaccharide synthase, floral development and adaptive evolution.</title>
        <authorList>
            <person name="Zhang G.Q."/>
            <person name="Xu Q."/>
            <person name="Bian C."/>
            <person name="Tsai W.C."/>
            <person name="Yeh C.M."/>
            <person name="Liu K.W."/>
            <person name="Yoshida K."/>
            <person name="Zhang L.S."/>
            <person name="Chang S.B."/>
            <person name="Chen F."/>
            <person name="Shi Y."/>
            <person name="Su Y.Y."/>
            <person name="Zhang Y.Q."/>
            <person name="Chen L.J."/>
            <person name="Yin Y."/>
            <person name="Lin M."/>
            <person name="Huang H."/>
            <person name="Deng H."/>
            <person name="Wang Z.W."/>
            <person name="Zhu S.L."/>
            <person name="Zhao X."/>
            <person name="Deng C."/>
            <person name="Niu S.C."/>
            <person name="Huang J."/>
            <person name="Wang M."/>
            <person name="Liu G.H."/>
            <person name="Yang H.J."/>
            <person name="Xiao X.J."/>
            <person name="Hsiao Y.Y."/>
            <person name="Wu W.L."/>
            <person name="Chen Y.Y."/>
            <person name="Mitsuda N."/>
            <person name="Ohme-Takagi M."/>
            <person name="Luo Y.B."/>
            <person name="Van de Peer Y."/>
            <person name="Liu Z.J."/>
        </authorList>
    </citation>
    <scope>NUCLEOTIDE SEQUENCE [LARGE SCALE GENOMIC DNA]</scope>
    <source>
        <tissue evidence="2">The whole plant</tissue>
    </source>
</reference>
<protein>
    <submittedName>
        <fullName evidence="2">Uncharacterized protein</fullName>
    </submittedName>
</protein>
<accession>A0A2I0VFX0</accession>
<evidence type="ECO:0000313" key="3">
    <source>
        <dbReference type="Proteomes" id="UP000233837"/>
    </source>
</evidence>
<gene>
    <name evidence="2" type="ORF">MA16_Dca028351</name>
</gene>
<organism evidence="2 3">
    <name type="scientific">Dendrobium catenatum</name>
    <dbReference type="NCBI Taxonomy" id="906689"/>
    <lineage>
        <taxon>Eukaryota</taxon>
        <taxon>Viridiplantae</taxon>
        <taxon>Streptophyta</taxon>
        <taxon>Embryophyta</taxon>
        <taxon>Tracheophyta</taxon>
        <taxon>Spermatophyta</taxon>
        <taxon>Magnoliopsida</taxon>
        <taxon>Liliopsida</taxon>
        <taxon>Asparagales</taxon>
        <taxon>Orchidaceae</taxon>
        <taxon>Epidendroideae</taxon>
        <taxon>Malaxideae</taxon>
        <taxon>Dendrobiinae</taxon>
        <taxon>Dendrobium</taxon>
    </lineage>
</organism>
<proteinExistence type="predicted"/>
<sequence>MRGEAVCSLLGSGFHAQELKSLTSFATLPPPSSLHQPDHLCCSQCPTPQSQIKLTGFPSTVQHFPLKPTSKPVLSLPVLAPPFPVPQAASAPHPSISQTPLNLTTREIHTCLFVPLNLTQERQKALGLPFFHIQQPLNQPSFSVVDKTPREPPLHSTFPAKTVSNSKRPQQQLLPTKPLSNQLAFPF</sequence>
<dbReference type="Proteomes" id="UP000233837">
    <property type="component" value="Unassembled WGS sequence"/>
</dbReference>